<feature type="transmembrane region" description="Helical" evidence="8">
    <location>
        <begin position="482"/>
        <end position="500"/>
    </location>
</feature>
<dbReference type="Proteomes" id="UP000054097">
    <property type="component" value="Unassembled WGS sequence"/>
</dbReference>
<evidence type="ECO:0000256" key="4">
    <source>
        <dbReference type="ARBA" id="ARBA00022692"/>
    </source>
</evidence>
<keyword evidence="4 8" id="KW-0812">Transmembrane</keyword>
<feature type="transmembrane region" description="Helical" evidence="8">
    <location>
        <begin position="231"/>
        <end position="251"/>
    </location>
</feature>
<feature type="transmembrane region" description="Helical" evidence="8">
    <location>
        <begin position="306"/>
        <end position="333"/>
    </location>
</feature>
<dbReference type="GO" id="GO:0012505">
    <property type="term" value="C:endomembrane system"/>
    <property type="evidence" value="ECO:0007669"/>
    <property type="project" value="UniProtKB-SubCell"/>
</dbReference>
<comment type="subcellular location">
    <subcellularLocation>
        <location evidence="1">Endomembrane system</location>
        <topology evidence="1">Multi-pass membrane protein</topology>
    </subcellularLocation>
</comment>
<evidence type="ECO:0000313" key="9">
    <source>
        <dbReference type="EMBL" id="KIM28876.1"/>
    </source>
</evidence>
<name>A0A0C3BBN8_SERVB</name>
<feature type="transmembrane region" description="Helical" evidence="8">
    <location>
        <begin position="446"/>
        <end position="470"/>
    </location>
</feature>
<keyword evidence="10" id="KW-1185">Reference proteome</keyword>
<evidence type="ECO:0000256" key="1">
    <source>
        <dbReference type="ARBA" id="ARBA00004127"/>
    </source>
</evidence>
<evidence type="ECO:0000256" key="3">
    <source>
        <dbReference type="ARBA" id="ARBA00022448"/>
    </source>
</evidence>
<dbReference type="AlphaFoldDB" id="A0A0C3BBN8"/>
<comment type="similarity">
    <text evidence="2">Belongs to the major facilitator superfamily.</text>
</comment>
<dbReference type="Pfam" id="PF07690">
    <property type="entry name" value="MFS_1"/>
    <property type="match status" value="1"/>
</dbReference>
<keyword evidence="6 8" id="KW-0472">Membrane</keyword>
<dbReference type="GO" id="GO:0016020">
    <property type="term" value="C:membrane"/>
    <property type="evidence" value="ECO:0007669"/>
    <property type="project" value="TreeGrafter"/>
</dbReference>
<feature type="transmembrane region" description="Helical" evidence="8">
    <location>
        <begin position="144"/>
        <end position="164"/>
    </location>
</feature>
<dbReference type="HOGENOM" id="CLU_021993_5_0_1"/>
<evidence type="ECO:0000256" key="7">
    <source>
        <dbReference type="SAM" id="MobiDB-lite"/>
    </source>
</evidence>
<feature type="transmembrane region" description="Helical" evidence="8">
    <location>
        <begin position="49"/>
        <end position="65"/>
    </location>
</feature>
<dbReference type="EMBL" id="KN824291">
    <property type="protein sequence ID" value="KIM28876.1"/>
    <property type="molecule type" value="Genomic_DNA"/>
</dbReference>
<feature type="transmembrane region" description="Helical" evidence="8">
    <location>
        <begin position="375"/>
        <end position="392"/>
    </location>
</feature>
<evidence type="ECO:0000256" key="2">
    <source>
        <dbReference type="ARBA" id="ARBA00008335"/>
    </source>
</evidence>
<reference evidence="9 10" key="1">
    <citation type="submission" date="2014-04" db="EMBL/GenBank/DDBJ databases">
        <authorList>
            <consortium name="DOE Joint Genome Institute"/>
            <person name="Kuo A."/>
            <person name="Zuccaro A."/>
            <person name="Kohler A."/>
            <person name="Nagy L.G."/>
            <person name="Floudas D."/>
            <person name="Copeland A."/>
            <person name="Barry K.W."/>
            <person name="Cichocki N."/>
            <person name="Veneault-Fourrey C."/>
            <person name="LaButti K."/>
            <person name="Lindquist E.A."/>
            <person name="Lipzen A."/>
            <person name="Lundell T."/>
            <person name="Morin E."/>
            <person name="Murat C."/>
            <person name="Sun H."/>
            <person name="Tunlid A."/>
            <person name="Henrissat B."/>
            <person name="Grigoriev I.V."/>
            <person name="Hibbett D.S."/>
            <person name="Martin F."/>
            <person name="Nordberg H.P."/>
            <person name="Cantor M.N."/>
            <person name="Hua S.X."/>
        </authorList>
    </citation>
    <scope>NUCLEOTIDE SEQUENCE [LARGE SCALE GENOMIC DNA]</scope>
    <source>
        <strain evidence="9 10">MAFF 305830</strain>
    </source>
</reference>
<evidence type="ECO:0008006" key="11">
    <source>
        <dbReference type="Google" id="ProtNLM"/>
    </source>
</evidence>
<dbReference type="PANTHER" id="PTHR23514">
    <property type="entry name" value="BYPASS OF STOP CODON PROTEIN 6"/>
    <property type="match status" value="1"/>
</dbReference>
<gene>
    <name evidence="9" type="ORF">M408DRAFT_329300</name>
</gene>
<feature type="transmembrane region" description="Helical" evidence="8">
    <location>
        <begin position="170"/>
        <end position="191"/>
    </location>
</feature>
<proteinExistence type="inferred from homology"/>
<dbReference type="InterPro" id="IPR051788">
    <property type="entry name" value="MFS_Transporter"/>
</dbReference>
<evidence type="ECO:0000313" key="10">
    <source>
        <dbReference type="Proteomes" id="UP000054097"/>
    </source>
</evidence>
<feature type="compositionally biased region" description="Polar residues" evidence="7">
    <location>
        <begin position="23"/>
        <end position="32"/>
    </location>
</feature>
<dbReference type="GO" id="GO:0022857">
    <property type="term" value="F:transmembrane transporter activity"/>
    <property type="evidence" value="ECO:0007669"/>
    <property type="project" value="InterPro"/>
</dbReference>
<dbReference type="SUPFAM" id="SSF103473">
    <property type="entry name" value="MFS general substrate transporter"/>
    <property type="match status" value="1"/>
</dbReference>
<sequence length="514" mass="55171">MEQSKPRMFSVDSKNADVGLQSPPYSRTTTLVASPTSPAPAKPSLADKHCWRVASAFLCFFAIGWGDASTGVLMPEIQDNFNLDFTLGSMLFMAGSVSYALATFIVAPSARLLGRYNLSSERGSFLPLLFSRQNVGHSNNKGRYLSLFVFGLFHCAYFLIAALSPQYAGVLAGFFIGGVGKSVLIAQINVFWTTNPRLNGIALLHGVYGVGALVSPLICQTLKSRGYSWRNFFYISLGLAVFNVAYGLFAFRPTQSEFQVEKQLALASQALSATKGDEKMETEPSSPTTDKKNSKVGMLQAMAMPYVWAISVFLGVYQGAETIAQGFIVTFLLHERQANPSTVGYAASGFWAGLALGRVIWGILSPRFSQKVKIFYVNTVLVLGIGFHTLIWRVESVLIDSIMVALLGLLAGPTFPLILDIATNPNTKQAPGTPSLLPVLSAEIQLTALALASSTGAIGGAIFSLSAGVAANAHGAYVVEPLAMATLGFVFCFWVSVQIISKLVRRASSCIETV</sequence>
<feature type="transmembrane region" description="Helical" evidence="8">
    <location>
        <begin position="85"/>
        <end position="107"/>
    </location>
</feature>
<evidence type="ECO:0000256" key="5">
    <source>
        <dbReference type="ARBA" id="ARBA00022989"/>
    </source>
</evidence>
<feature type="region of interest" description="Disordered" evidence="7">
    <location>
        <begin position="1"/>
        <end position="38"/>
    </location>
</feature>
<dbReference type="InterPro" id="IPR036259">
    <property type="entry name" value="MFS_trans_sf"/>
</dbReference>
<protein>
    <recommendedName>
        <fullName evidence="11">Major facilitator superfamily (MFS) profile domain-containing protein</fullName>
    </recommendedName>
</protein>
<feature type="transmembrane region" description="Helical" evidence="8">
    <location>
        <begin position="345"/>
        <end position="363"/>
    </location>
</feature>
<dbReference type="OrthoDB" id="413079at2759"/>
<feature type="transmembrane region" description="Helical" evidence="8">
    <location>
        <begin position="198"/>
        <end position="219"/>
    </location>
</feature>
<organism evidence="9 10">
    <name type="scientific">Serendipita vermifera MAFF 305830</name>
    <dbReference type="NCBI Taxonomy" id="933852"/>
    <lineage>
        <taxon>Eukaryota</taxon>
        <taxon>Fungi</taxon>
        <taxon>Dikarya</taxon>
        <taxon>Basidiomycota</taxon>
        <taxon>Agaricomycotina</taxon>
        <taxon>Agaricomycetes</taxon>
        <taxon>Sebacinales</taxon>
        <taxon>Serendipitaceae</taxon>
        <taxon>Serendipita</taxon>
    </lineage>
</organism>
<evidence type="ECO:0000256" key="8">
    <source>
        <dbReference type="SAM" id="Phobius"/>
    </source>
</evidence>
<accession>A0A0C3BBN8</accession>
<evidence type="ECO:0000256" key="6">
    <source>
        <dbReference type="ARBA" id="ARBA00023136"/>
    </source>
</evidence>
<feature type="transmembrane region" description="Helical" evidence="8">
    <location>
        <begin position="398"/>
        <end position="419"/>
    </location>
</feature>
<dbReference type="PANTHER" id="PTHR23514:SF3">
    <property type="entry name" value="BYPASS OF STOP CODON PROTEIN 6"/>
    <property type="match status" value="1"/>
</dbReference>
<dbReference type="Gene3D" id="1.20.1250.20">
    <property type="entry name" value="MFS general substrate transporter like domains"/>
    <property type="match status" value="1"/>
</dbReference>
<reference evidence="10" key="2">
    <citation type="submission" date="2015-01" db="EMBL/GenBank/DDBJ databases">
        <title>Evolutionary Origins and Diversification of the Mycorrhizal Mutualists.</title>
        <authorList>
            <consortium name="DOE Joint Genome Institute"/>
            <consortium name="Mycorrhizal Genomics Consortium"/>
            <person name="Kohler A."/>
            <person name="Kuo A."/>
            <person name="Nagy L.G."/>
            <person name="Floudas D."/>
            <person name="Copeland A."/>
            <person name="Barry K.W."/>
            <person name="Cichocki N."/>
            <person name="Veneault-Fourrey C."/>
            <person name="LaButti K."/>
            <person name="Lindquist E.A."/>
            <person name="Lipzen A."/>
            <person name="Lundell T."/>
            <person name="Morin E."/>
            <person name="Murat C."/>
            <person name="Riley R."/>
            <person name="Ohm R."/>
            <person name="Sun H."/>
            <person name="Tunlid A."/>
            <person name="Henrissat B."/>
            <person name="Grigoriev I.V."/>
            <person name="Hibbett D.S."/>
            <person name="Martin F."/>
        </authorList>
    </citation>
    <scope>NUCLEOTIDE SEQUENCE [LARGE SCALE GENOMIC DNA]</scope>
    <source>
        <strain evidence="10">MAFF 305830</strain>
    </source>
</reference>
<dbReference type="InterPro" id="IPR011701">
    <property type="entry name" value="MFS"/>
</dbReference>
<keyword evidence="5 8" id="KW-1133">Transmembrane helix</keyword>
<keyword evidence="3" id="KW-0813">Transport</keyword>